<reference evidence="1 2" key="1">
    <citation type="journal article" date="2014" name="Am. J. Bot.">
        <title>Genome assembly and annotation for red clover (Trifolium pratense; Fabaceae).</title>
        <authorList>
            <person name="Istvanek J."/>
            <person name="Jaros M."/>
            <person name="Krenek A."/>
            <person name="Repkova J."/>
        </authorList>
    </citation>
    <scope>NUCLEOTIDE SEQUENCE [LARGE SCALE GENOMIC DNA]</scope>
    <source>
        <strain evidence="2">cv. Tatra</strain>
        <tissue evidence="1">Young leaves</tissue>
    </source>
</reference>
<sequence>MQSPPGAWSRVSASQYLAFGDGLGAVGFDAVEGPFNSHLESVATYIKKGNVEEADKFQDFTIKVYLFMVIG</sequence>
<protein>
    <submittedName>
        <fullName evidence="1">Uncharacterized protein</fullName>
    </submittedName>
</protein>
<dbReference type="EMBL" id="ASHM01030755">
    <property type="protein sequence ID" value="PNX76495.1"/>
    <property type="molecule type" value="Genomic_DNA"/>
</dbReference>
<reference evidence="1 2" key="2">
    <citation type="journal article" date="2017" name="Front. Plant Sci.">
        <title>Gene Classification and Mining of Molecular Markers Useful in Red Clover (Trifolium pratense) Breeding.</title>
        <authorList>
            <person name="Istvanek J."/>
            <person name="Dluhosova J."/>
            <person name="Dluhos P."/>
            <person name="Patkova L."/>
            <person name="Nedelnik J."/>
            <person name="Repkova J."/>
        </authorList>
    </citation>
    <scope>NUCLEOTIDE SEQUENCE [LARGE SCALE GENOMIC DNA]</scope>
    <source>
        <strain evidence="2">cv. Tatra</strain>
        <tissue evidence="1">Young leaves</tissue>
    </source>
</reference>
<proteinExistence type="predicted"/>
<gene>
    <name evidence="1" type="ORF">L195_g032444</name>
</gene>
<evidence type="ECO:0000313" key="1">
    <source>
        <dbReference type="EMBL" id="PNX76495.1"/>
    </source>
</evidence>
<comment type="caution">
    <text evidence="1">The sequence shown here is derived from an EMBL/GenBank/DDBJ whole genome shotgun (WGS) entry which is preliminary data.</text>
</comment>
<organism evidence="1 2">
    <name type="scientific">Trifolium pratense</name>
    <name type="common">Red clover</name>
    <dbReference type="NCBI Taxonomy" id="57577"/>
    <lineage>
        <taxon>Eukaryota</taxon>
        <taxon>Viridiplantae</taxon>
        <taxon>Streptophyta</taxon>
        <taxon>Embryophyta</taxon>
        <taxon>Tracheophyta</taxon>
        <taxon>Spermatophyta</taxon>
        <taxon>Magnoliopsida</taxon>
        <taxon>eudicotyledons</taxon>
        <taxon>Gunneridae</taxon>
        <taxon>Pentapetalae</taxon>
        <taxon>rosids</taxon>
        <taxon>fabids</taxon>
        <taxon>Fabales</taxon>
        <taxon>Fabaceae</taxon>
        <taxon>Papilionoideae</taxon>
        <taxon>50 kb inversion clade</taxon>
        <taxon>NPAAA clade</taxon>
        <taxon>Hologalegina</taxon>
        <taxon>IRL clade</taxon>
        <taxon>Trifolieae</taxon>
        <taxon>Trifolium</taxon>
    </lineage>
</organism>
<accession>A0A2K3LD77</accession>
<evidence type="ECO:0000313" key="2">
    <source>
        <dbReference type="Proteomes" id="UP000236291"/>
    </source>
</evidence>
<name>A0A2K3LD77_TRIPR</name>
<dbReference type="AlphaFoldDB" id="A0A2K3LD77"/>
<dbReference type="Proteomes" id="UP000236291">
    <property type="component" value="Unassembled WGS sequence"/>
</dbReference>